<keyword evidence="1" id="KW-0812">Transmembrane</keyword>
<evidence type="ECO:0000256" key="1">
    <source>
        <dbReference type="SAM" id="Phobius"/>
    </source>
</evidence>
<gene>
    <name evidence="2" type="ORF">KSP40_PGU019182</name>
</gene>
<protein>
    <submittedName>
        <fullName evidence="2">Uncharacterized protein</fullName>
    </submittedName>
</protein>
<proteinExistence type="predicted"/>
<organism evidence="2 3">
    <name type="scientific">Platanthera guangdongensis</name>
    <dbReference type="NCBI Taxonomy" id="2320717"/>
    <lineage>
        <taxon>Eukaryota</taxon>
        <taxon>Viridiplantae</taxon>
        <taxon>Streptophyta</taxon>
        <taxon>Embryophyta</taxon>
        <taxon>Tracheophyta</taxon>
        <taxon>Spermatophyta</taxon>
        <taxon>Magnoliopsida</taxon>
        <taxon>Liliopsida</taxon>
        <taxon>Asparagales</taxon>
        <taxon>Orchidaceae</taxon>
        <taxon>Orchidoideae</taxon>
        <taxon>Orchideae</taxon>
        <taxon>Orchidinae</taxon>
        <taxon>Platanthera</taxon>
    </lineage>
</organism>
<evidence type="ECO:0000313" key="3">
    <source>
        <dbReference type="Proteomes" id="UP001412067"/>
    </source>
</evidence>
<sequence length="276" mass="31614">MNFPRRLLRFHPPARLEKCPKKFRLEQPPPPSDSNIPFRTLDLTFLRGKLLESQLPLKCKKACCPGGRLLVRRRARGRRRQDAEAPPHLGRFTARLFNFRSEDHYLGHPLAISLLLLLLIVALLLVLDLFRPAVCISSFSHSSLFSAGVDRLSSNFGSLGVPWCRSKQGKTVDWTTKDLLKGLEEFVPIYERRPIKNNIHGMGFDHSFGLWFMARWLKPDLMIESGAFKGHSTWVLRQAMPDKPIISLSPRHPEKYLKKEPAYVDGNCTYFAGKNL</sequence>
<comment type="caution">
    <text evidence="2">The sequence shown here is derived from an EMBL/GenBank/DDBJ whole genome shotgun (WGS) entry which is preliminary data.</text>
</comment>
<evidence type="ECO:0000313" key="2">
    <source>
        <dbReference type="EMBL" id="KAK8959229.1"/>
    </source>
</evidence>
<name>A0ABR2M6C8_9ASPA</name>
<feature type="transmembrane region" description="Helical" evidence="1">
    <location>
        <begin position="105"/>
        <end position="127"/>
    </location>
</feature>
<keyword evidence="1" id="KW-1133">Transmembrane helix</keyword>
<dbReference type="PANTHER" id="PTHR36362">
    <property type="entry name" value="DNA-DIRECTED RNA POLYMERASE SUBUNIT BETA"/>
    <property type="match status" value="1"/>
</dbReference>
<dbReference type="Proteomes" id="UP001412067">
    <property type="component" value="Unassembled WGS sequence"/>
</dbReference>
<dbReference type="EMBL" id="JBBWWR010000012">
    <property type="protein sequence ID" value="KAK8959229.1"/>
    <property type="molecule type" value="Genomic_DNA"/>
</dbReference>
<keyword evidence="3" id="KW-1185">Reference proteome</keyword>
<accession>A0ABR2M6C8</accession>
<keyword evidence="1" id="KW-0472">Membrane</keyword>
<reference evidence="2 3" key="1">
    <citation type="journal article" date="2022" name="Nat. Plants">
        <title>Genomes of leafy and leafless Platanthera orchids illuminate the evolution of mycoheterotrophy.</title>
        <authorList>
            <person name="Li M.H."/>
            <person name="Liu K.W."/>
            <person name="Li Z."/>
            <person name="Lu H.C."/>
            <person name="Ye Q.L."/>
            <person name="Zhang D."/>
            <person name="Wang J.Y."/>
            <person name="Li Y.F."/>
            <person name="Zhong Z.M."/>
            <person name="Liu X."/>
            <person name="Yu X."/>
            <person name="Liu D.K."/>
            <person name="Tu X.D."/>
            <person name="Liu B."/>
            <person name="Hao Y."/>
            <person name="Liao X.Y."/>
            <person name="Jiang Y.T."/>
            <person name="Sun W.H."/>
            <person name="Chen J."/>
            <person name="Chen Y.Q."/>
            <person name="Ai Y."/>
            <person name="Zhai J.W."/>
            <person name="Wu S.S."/>
            <person name="Zhou Z."/>
            <person name="Hsiao Y.Y."/>
            <person name="Wu W.L."/>
            <person name="Chen Y.Y."/>
            <person name="Lin Y.F."/>
            <person name="Hsu J.L."/>
            <person name="Li C.Y."/>
            <person name="Wang Z.W."/>
            <person name="Zhao X."/>
            <person name="Zhong W.Y."/>
            <person name="Ma X.K."/>
            <person name="Ma L."/>
            <person name="Huang J."/>
            <person name="Chen G.Z."/>
            <person name="Huang M.Z."/>
            <person name="Huang L."/>
            <person name="Peng D.H."/>
            <person name="Luo Y.B."/>
            <person name="Zou S.Q."/>
            <person name="Chen S.P."/>
            <person name="Lan S."/>
            <person name="Tsai W.C."/>
            <person name="Van de Peer Y."/>
            <person name="Liu Z.J."/>
        </authorList>
    </citation>
    <scope>NUCLEOTIDE SEQUENCE [LARGE SCALE GENOMIC DNA]</scope>
    <source>
        <strain evidence="2">Lor288</strain>
    </source>
</reference>
<dbReference type="PANTHER" id="PTHR36362:SF1">
    <property type="entry name" value="DNA-DIRECTED RNA POLYMERASE SUBUNIT BETA"/>
    <property type="match status" value="1"/>
</dbReference>